<reference evidence="2" key="1">
    <citation type="submission" date="2023-11" db="EMBL/GenBank/DDBJ databases">
        <title>Characterization of a newly isolated phage infecting non-aureus staphylococci isolated from bovine mastitis.</title>
        <authorList>
            <person name="Wanecka A."/>
            <person name="Marynowska M."/>
            <person name="Wesolowski W."/>
            <person name="Bloch S."/>
            <person name="Nejman-Falenczyk B."/>
            <person name="Neumann J."/>
            <person name="Krol J."/>
            <person name="Florek M."/>
            <person name="Ulanicki K."/>
            <person name="Napierala A."/>
            <person name="Twardon J."/>
            <person name="Wolska B."/>
            <person name="Porebska J."/>
            <person name="Ziubrzycka A."/>
            <person name="Czeretowicz I."/>
            <person name="Benisz M."/>
        </authorList>
    </citation>
    <scope>NUCLEOTIDE SEQUENCE</scope>
</reference>
<organism evidence="2">
    <name type="scientific">Staphylococcus phage 184DA</name>
    <dbReference type="NCBI Taxonomy" id="3110532"/>
    <lineage>
        <taxon>Viruses</taxon>
        <taxon>Duplodnaviria</taxon>
        <taxon>Heunggongvirae</taxon>
        <taxon>Uroviricota</taxon>
        <taxon>Caudoviricetes</taxon>
    </lineage>
</organism>
<evidence type="ECO:0000313" key="2">
    <source>
        <dbReference type="EMBL" id="WVX90869.1"/>
    </source>
</evidence>
<proteinExistence type="predicted"/>
<dbReference type="EMBL" id="OR885926">
    <property type="protein sequence ID" value="WVX90869.1"/>
    <property type="molecule type" value="Genomic_DNA"/>
</dbReference>
<accession>A0AAU6MXT9</accession>
<sequence length="144" mass="16778">MKLHLDNNIVEGTPEELVKYQELLKEKEREAELLKSGHMHVGYQEADSYTDSTESSTDEAEEDIKGYTFWYLSGSTFNNDTVLKTTLGGHFEDSKGRIYTYQPIHDFIKPLDREDARKEFEEAKHNGNLLKYYSSIDVFTWEPN</sequence>
<dbReference type="EMBL" id="OR885926">
    <property type="protein sequence ID" value="WVX90638.1"/>
    <property type="molecule type" value="Genomic_DNA"/>
</dbReference>
<name>A0AAU6MXT9_9CAUD</name>
<evidence type="ECO:0000313" key="1">
    <source>
        <dbReference type="EMBL" id="WVX90638.1"/>
    </source>
</evidence>
<protein>
    <submittedName>
        <fullName evidence="2">Uncharacterized protein</fullName>
    </submittedName>
</protein>
<gene>
    <name evidence="2" type="ORF">184DA_265</name>
    <name evidence="1" type="ORF">184DA_32</name>
</gene>